<gene>
    <name evidence="2" type="ORF">FN976_28365</name>
</gene>
<organism evidence="2 3">
    <name type="scientific">Caenimonas sedimenti</name>
    <dbReference type="NCBI Taxonomy" id="2596921"/>
    <lineage>
        <taxon>Bacteria</taxon>
        <taxon>Pseudomonadati</taxon>
        <taxon>Pseudomonadota</taxon>
        <taxon>Betaproteobacteria</taxon>
        <taxon>Burkholderiales</taxon>
        <taxon>Comamonadaceae</taxon>
        <taxon>Caenimonas</taxon>
    </lineage>
</organism>
<feature type="region of interest" description="Disordered" evidence="1">
    <location>
        <begin position="1"/>
        <end position="27"/>
    </location>
</feature>
<name>A0A562ZDC2_9BURK</name>
<accession>A0A562ZDC2</accession>
<dbReference type="EMBL" id="VOBQ01000033">
    <property type="protein sequence ID" value="TWO64002.1"/>
    <property type="molecule type" value="Genomic_DNA"/>
</dbReference>
<evidence type="ECO:0000313" key="3">
    <source>
        <dbReference type="Proteomes" id="UP000318199"/>
    </source>
</evidence>
<comment type="caution">
    <text evidence="2">The sequence shown here is derived from an EMBL/GenBank/DDBJ whole genome shotgun (WGS) entry which is preliminary data.</text>
</comment>
<dbReference type="AlphaFoldDB" id="A0A562ZDC2"/>
<proteinExistence type="predicted"/>
<sequence length="321" mass="35618">MMTATSTESQVSSRRKATTAPSAPKVRIDKRRQKLVAEAMHVISKASDTAAATHSALDAAIESRNLTYLKACIATWAVDQREIHDSIEGAVRRGHEALYKLIGDGPYAYAARIENERTQVVRELMILALSNRLVEMGFMDRPVKKMTDKAVFSAAVKAMFGEEDRRLVHVYSTVCWRAHEHEVPASEFAAWVKANHGIERIRRGIIPVGKLETQLAEVQKIQKEERANKIAEEDRKLSAHVVGRVKPMGMSSVFRKGVDKQFVLLATYTAAGELLINGVVQHDNSVVGAVRRAAFRVYKDVLSREEMSPSSLPILDASEGV</sequence>
<evidence type="ECO:0000313" key="2">
    <source>
        <dbReference type="EMBL" id="TWO64002.1"/>
    </source>
</evidence>
<keyword evidence="3" id="KW-1185">Reference proteome</keyword>
<dbReference type="RefSeq" id="WP_145897400.1">
    <property type="nucleotide sequence ID" value="NZ_VOBQ01000033.1"/>
</dbReference>
<feature type="compositionally biased region" description="Polar residues" evidence="1">
    <location>
        <begin position="1"/>
        <end position="12"/>
    </location>
</feature>
<evidence type="ECO:0000256" key="1">
    <source>
        <dbReference type="SAM" id="MobiDB-lite"/>
    </source>
</evidence>
<dbReference type="Proteomes" id="UP000318199">
    <property type="component" value="Unassembled WGS sequence"/>
</dbReference>
<reference evidence="2 3" key="1">
    <citation type="submission" date="2019-07" db="EMBL/GenBank/DDBJ databases">
        <title>Caenimonas sedimenti sp. nov., isolated from activated sludge.</title>
        <authorList>
            <person name="Xu J."/>
        </authorList>
    </citation>
    <scope>NUCLEOTIDE SEQUENCE [LARGE SCALE GENOMIC DNA]</scope>
    <source>
        <strain evidence="2 3">HX-9-20</strain>
    </source>
</reference>
<protein>
    <submittedName>
        <fullName evidence="2">Uncharacterized protein</fullName>
    </submittedName>
</protein>